<evidence type="ECO:0000256" key="2">
    <source>
        <dbReference type="SAM" id="SignalP"/>
    </source>
</evidence>
<evidence type="ECO:0000313" key="4">
    <source>
        <dbReference type="EMBL" id="OIQ49981.1"/>
    </source>
</evidence>
<dbReference type="Pfam" id="PF00497">
    <property type="entry name" value="SBP_bac_3"/>
    <property type="match status" value="1"/>
</dbReference>
<dbReference type="PANTHER" id="PTHR35936">
    <property type="entry name" value="MEMBRANE-BOUND LYTIC MUREIN TRANSGLYCOSYLASE F"/>
    <property type="match status" value="1"/>
</dbReference>
<reference evidence="4 5" key="1">
    <citation type="submission" date="2015-09" db="EMBL/GenBank/DDBJ databases">
        <title>Genome of Desulfovibrio dechloracetivorans BerOc1, a mercury methylating strain isolated from highly hydrocarbons and metals contaminated coastal sediments.</title>
        <authorList>
            <person name="Goni Urriza M."/>
            <person name="Gassie C."/>
            <person name="Bouchez O."/>
            <person name="Klopp C."/>
            <person name="Ranchou-Peyruse A."/>
            <person name="Remy G."/>
        </authorList>
    </citation>
    <scope>NUCLEOTIDE SEQUENCE [LARGE SCALE GENOMIC DNA]</scope>
    <source>
        <strain evidence="4 5">BerOc1</strain>
    </source>
</reference>
<dbReference type="PANTHER" id="PTHR35936:SF35">
    <property type="entry name" value="L-CYSTINE-BINDING PROTEIN TCYJ"/>
    <property type="match status" value="1"/>
</dbReference>
<feature type="domain" description="Solute-binding protein family 3/N-terminal" evidence="3">
    <location>
        <begin position="43"/>
        <end position="266"/>
    </location>
</feature>
<name>A0A1J5MTM8_9BACT</name>
<sequence>MPTMETETVPFFRARAGRLARCLALCLLALAAAGPVAAQERVVVVSDTWMPYNGAPGSAREGYAVEMLRAVFERRGFAVEYRRLPRKRAVSDVRSGQADILIGVTRDELPDFVFPETSLGQSELCFFTLDPGWRFTGPESLSGVVTGYVQGHDYPRWFLDDVRRHPERFHGLHGEDASVRLLAMLAEGRVQAIPGSRAVIGYYAQRADLLDRVLLAGCSKADARELFFGLSPANTDRSRILADILDKGMYTLRNTGQLNHLLIKYGLKDWAGGGPGPTGPSRD</sequence>
<dbReference type="SUPFAM" id="SSF53850">
    <property type="entry name" value="Periplasmic binding protein-like II"/>
    <property type="match status" value="1"/>
</dbReference>
<comment type="caution">
    <text evidence="4">The sequence shown here is derived from an EMBL/GenBank/DDBJ whole genome shotgun (WGS) entry which is preliminary data.</text>
</comment>
<dbReference type="InterPro" id="IPR001638">
    <property type="entry name" value="Solute-binding_3/MltF_N"/>
</dbReference>
<dbReference type="AlphaFoldDB" id="A0A1J5MTM8"/>
<dbReference type="Gene3D" id="3.40.190.10">
    <property type="entry name" value="Periplasmic binding protein-like II"/>
    <property type="match status" value="2"/>
</dbReference>
<proteinExistence type="predicted"/>
<feature type="chain" id="PRO_5009635360" evidence="2">
    <location>
        <begin position="39"/>
        <end position="283"/>
    </location>
</feature>
<dbReference type="Proteomes" id="UP000181901">
    <property type="component" value="Unassembled WGS sequence"/>
</dbReference>
<keyword evidence="5" id="KW-1185">Reference proteome</keyword>
<dbReference type="EMBL" id="LKAQ01000004">
    <property type="protein sequence ID" value="OIQ49981.1"/>
    <property type="molecule type" value="Genomic_DNA"/>
</dbReference>
<accession>A0A1J5MTM8</accession>
<organism evidence="4 5">
    <name type="scientific">Pseudodesulfovibrio hydrargyri</name>
    <dbReference type="NCBI Taxonomy" id="2125990"/>
    <lineage>
        <taxon>Bacteria</taxon>
        <taxon>Pseudomonadati</taxon>
        <taxon>Thermodesulfobacteriota</taxon>
        <taxon>Desulfovibrionia</taxon>
        <taxon>Desulfovibrionales</taxon>
        <taxon>Desulfovibrionaceae</taxon>
    </lineage>
</organism>
<evidence type="ECO:0000256" key="1">
    <source>
        <dbReference type="ARBA" id="ARBA00022729"/>
    </source>
</evidence>
<feature type="signal peptide" evidence="2">
    <location>
        <begin position="1"/>
        <end position="38"/>
    </location>
</feature>
<evidence type="ECO:0000313" key="5">
    <source>
        <dbReference type="Proteomes" id="UP000181901"/>
    </source>
</evidence>
<evidence type="ECO:0000259" key="3">
    <source>
        <dbReference type="Pfam" id="PF00497"/>
    </source>
</evidence>
<protein>
    <submittedName>
        <fullName evidence="4">Bacterial extracellular solute-binding protein, family 3</fullName>
    </submittedName>
</protein>
<keyword evidence="1 2" id="KW-0732">Signal</keyword>
<gene>
    <name evidence="4" type="ORF">BerOc1_01910</name>
</gene>